<keyword evidence="3" id="KW-1185">Reference proteome</keyword>
<dbReference type="Pfam" id="PF26621">
    <property type="entry name" value="DUF8198"/>
    <property type="match status" value="1"/>
</dbReference>
<sequence>MTGLTMPPAGQRLHHTLARFDALRQHQDAGFRARLAQLQQHQRQRLLRSHADLFQGPALAAAANFLLHDVYGGRDLKPVAQDIRRALPKALRLLPERVMATSADVLDTAVLTQELDEALLDALGDDPLDDAHYAAAYRRLDQRAQRLQQFQLLASAGLATGRLVHSRVVRTTFRWVERPARNAGLAALYEFLQQAFAALAPVPDVAALVTTLTARERVIMQRLLDADPHPFGPVLLTETCHG</sequence>
<gene>
    <name evidence="2" type="ORF">AB5I84_12435</name>
</gene>
<evidence type="ECO:0000313" key="2">
    <source>
        <dbReference type="EMBL" id="MEY1662960.1"/>
    </source>
</evidence>
<reference evidence="2 3" key="1">
    <citation type="submission" date="2024-07" db="EMBL/GenBank/DDBJ databases">
        <authorList>
            <person name="Ren Q."/>
        </authorList>
    </citation>
    <scope>NUCLEOTIDE SEQUENCE [LARGE SCALE GENOMIC DNA]</scope>
    <source>
        <strain evidence="2 3">REN37</strain>
    </source>
</reference>
<feature type="domain" description="DUF8198" evidence="1">
    <location>
        <begin position="23"/>
        <end position="230"/>
    </location>
</feature>
<comment type="caution">
    <text evidence="2">The sequence shown here is derived from an EMBL/GenBank/DDBJ whole genome shotgun (WGS) entry which is preliminary data.</text>
</comment>
<dbReference type="InterPro" id="IPR058063">
    <property type="entry name" value="FFLEE_fam"/>
</dbReference>
<proteinExistence type="predicted"/>
<dbReference type="NCBIfam" id="NF047641">
    <property type="entry name" value="FFLEE_fam"/>
    <property type="match status" value="1"/>
</dbReference>
<dbReference type="EMBL" id="JBGCUO010000002">
    <property type="protein sequence ID" value="MEY1662960.1"/>
    <property type="molecule type" value="Genomic_DNA"/>
</dbReference>
<dbReference type="InterPro" id="IPR058511">
    <property type="entry name" value="DUF8198"/>
</dbReference>
<accession>A0ABV4AJI2</accession>
<dbReference type="Proteomes" id="UP001562065">
    <property type="component" value="Unassembled WGS sequence"/>
</dbReference>
<evidence type="ECO:0000313" key="3">
    <source>
        <dbReference type="Proteomes" id="UP001562065"/>
    </source>
</evidence>
<name>A0ABV4AJI2_9GAMM</name>
<organism evidence="2 3">
    <name type="scientific">Isoalcanivorax beigongshangi</name>
    <dbReference type="NCBI Taxonomy" id="3238810"/>
    <lineage>
        <taxon>Bacteria</taxon>
        <taxon>Pseudomonadati</taxon>
        <taxon>Pseudomonadota</taxon>
        <taxon>Gammaproteobacteria</taxon>
        <taxon>Oceanospirillales</taxon>
        <taxon>Alcanivoracaceae</taxon>
        <taxon>Isoalcanivorax</taxon>
    </lineage>
</organism>
<dbReference type="RefSeq" id="WP_369456230.1">
    <property type="nucleotide sequence ID" value="NZ_JBGCUO010000002.1"/>
</dbReference>
<evidence type="ECO:0000259" key="1">
    <source>
        <dbReference type="Pfam" id="PF26621"/>
    </source>
</evidence>
<protein>
    <recommendedName>
        <fullName evidence="1">DUF8198 domain-containing protein</fullName>
    </recommendedName>
</protein>